<keyword evidence="9" id="KW-1185">Reference proteome</keyword>
<gene>
    <name evidence="8" type="ordered locus">SGRA_3004</name>
</gene>
<dbReference type="CDD" id="cd01335">
    <property type="entry name" value="Radical_SAM"/>
    <property type="match status" value="1"/>
</dbReference>
<dbReference type="SFLD" id="SFLDG01387">
    <property type="entry name" value="BtrN-like_SPASM_domain_contain"/>
    <property type="match status" value="1"/>
</dbReference>
<dbReference type="PANTHER" id="PTHR11228">
    <property type="entry name" value="RADICAL SAM DOMAIN PROTEIN"/>
    <property type="match status" value="1"/>
</dbReference>
<dbReference type="AlphaFoldDB" id="H6KZF6"/>
<sequence length="344" mass="39982">MSKLAKLQDAWNLGRRIGPKRFWNLVKVYSSYYYSRLLGRPKQWGLPFSIAIEPTTACNLRCPECPSGLRNFSRPTGNLKADFFRSLMDQMGGQLFYLTFYFQGEPYINPNFLEMVAYAKQKGIYTATSTNAHFLNEANAKKTVESGLDRLIISIDGSDQETYSAYRKSGKLENVLQGARNMVKWRKKLKSKTPYLIFQFLVVRPNEHQIPDIYRLAEEIGVDEVKLKTAQIYDYKQGNPLIPTQNKYARYAKQADGSYIIKNELLNHCWKLWHSCVISWDGRVLPCCFDKDAQHELGQLQSASFEEIWWSEAYQEFRELLFRGRDQIDICQNCTEGCKVWAED</sequence>
<dbReference type="InterPro" id="IPR023885">
    <property type="entry name" value="4Fe4S-binding_SPASM_dom"/>
</dbReference>
<keyword evidence="2" id="KW-0004">4Fe-4S</keyword>
<dbReference type="GO" id="GO:0051536">
    <property type="term" value="F:iron-sulfur cluster binding"/>
    <property type="evidence" value="ECO:0007669"/>
    <property type="project" value="UniProtKB-KW"/>
</dbReference>
<dbReference type="eggNOG" id="COG0535">
    <property type="taxonomic scope" value="Bacteria"/>
</dbReference>
<organism evidence="8 9">
    <name type="scientific">Saprospira grandis (strain Lewin)</name>
    <dbReference type="NCBI Taxonomy" id="984262"/>
    <lineage>
        <taxon>Bacteria</taxon>
        <taxon>Pseudomonadati</taxon>
        <taxon>Bacteroidota</taxon>
        <taxon>Saprospiria</taxon>
        <taxon>Saprospirales</taxon>
        <taxon>Saprospiraceae</taxon>
        <taxon>Saprospira</taxon>
    </lineage>
</organism>
<evidence type="ECO:0000313" key="8">
    <source>
        <dbReference type="EMBL" id="AFC25732.1"/>
    </source>
</evidence>
<dbReference type="InterPro" id="IPR013785">
    <property type="entry name" value="Aldolase_TIM"/>
</dbReference>
<dbReference type="PROSITE" id="PS51918">
    <property type="entry name" value="RADICAL_SAM"/>
    <property type="match status" value="1"/>
</dbReference>
<dbReference type="InterPro" id="IPR050377">
    <property type="entry name" value="Radical_SAM_PqqE_MftC-like"/>
</dbReference>
<dbReference type="Gene3D" id="3.20.20.70">
    <property type="entry name" value="Aldolase class I"/>
    <property type="match status" value="1"/>
</dbReference>
<dbReference type="KEGG" id="sgn:SGRA_3004"/>
<evidence type="ECO:0000313" key="9">
    <source>
        <dbReference type="Proteomes" id="UP000007519"/>
    </source>
</evidence>
<dbReference type="SUPFAM" id="SSF102114">
    <property type="entry name" value="Radical SAM enzymes"/>
    <property type="match status" value="1"/>
</dbReference>
<dbReference type="InterPro" id="IPR034391">
    <property type="entry name" value="AdoMet-like_SPASM_containing"/>
</dbReference>
<keyword evidence="6" id="KW-0411">Iron-sulfur</keyword>
<evidence type="ECO:0000256" key="3">
    <source>
        <dbReference type="ARBA" id="ARBA00022691"/>
    </source>
</evidence>
<dbReference type="SFLD" id="SFLDG01067">
    <property type="entry name" value="SPASM/twitch_domain_containing"/>
    <property type="match status" value="1"/>
</dbReference>
<protein>
    <submittedName>
        <fullName evidence="8">Radical SAM domain protein</fullName>
    </submittedName>
</protein>
<dbReference type="EMBL" id="CP002831">
    <property type="protein sequence ID" value="AFC25732.1"/>
    <property type="molecule type" value="Genomic_DNA"/>
</dbReference>
<dbReference type="GO" id="GO:0003824">
    <property type="term" value="F:catalytic activity"/>
    <property type="evidence" value="ECO:0007669"/>
    <property type="project" value="InterPro"/>
</dbReference>
<dbReference type="Pfam" id="PF13186">
    <property type="entry name" value="SPASM"/>
    <property type="match status" value="1"/>
</dbReference>
<reference evidence="8 9" key="1">
    <citation type="journal article" date="2012" name="Stand. Genomic Sci.">
        <title>Complete genome sequencing and analysis of Saprospira grandis str. Lewin, a predatory marine bacterium.</title>
        <authorList>
            <person name="Saw J.H."/>
            <person name="Yuryev A."/>
            <person name="Kanbe M."/>
            <person name="Hou S."/>
            <person name="Young A.G."/>
            <person name="Aizawa S."/>
            <person name="Alam M."/>
        </authorList>
    </citation>
    <scope>NUCLEOTIDE SEQUENCE [LARGE SCALE GENOMIC DNA]</scope>
    <source>
        <strain evidence="8 9">Lewin</strain>
    </source>
</reference>
<dbReference type="OrthoDB" id="9763993at2"/>
<evidence type="ECO:0000259" key="7">
    <source>
        <dbReference type="PROSITE" id="PS51918"/>
    </source>
</evidence>
<evidence type="ECO:0000256" key="1">
    <source>
        <dbReference type="ARBA" id="ARBA00001966"/>
    </source>
</evidence>
<keyword evidence="3" id="KW-0949">S-adenosyl-L-methionine</keyword>
<evidence type="ECO:0000256" key="6">
    <source>
        <dbReference type="ARBA" id="ARBA00023014"/>
    </source>
</evidence>
<dbReference type="InterPro" id="IPR007197">
    <property type="entry name" value="rSAM"/>
</dbReference>
<evidence type="ECO:0000256" key="2">
    <source>
        <dbReference type="ARBA" id="ARBA00022485"/>
    </source>
</evidence>
<dbReference type="InterPro" id="IPR058240">
    <property type="entry name" value="rSAM_sf"/>
</dbReference>
<keyword evidence="5" id="KW-0408">Iron</keyword>
<evidence type="ECO:0000256" key="5">
    <source>
        <dbReference type="ARBA" id="ARBA00023004"/>
    </source>
</evidence>
<comment type="cofactor">
    <cofactor evidence="1">
        <name>[4Fe-4S] cluster</name>
        <dbReference type="ChEBI" id="CHEBI:49883"/>
    </cofactor>
</comment>
<evidence type="ECO:0000256" key="4">
    <source>
        <dbReference type="ARBA" id="ARBA00022723"/>
    </source>
</evidence>
<feature type="domain" description="Radical SAM core" evidence="7">
    <location>
        <begin position="44"/>
        <end position="272"/>
    </location>
</feature>
<dbReference type="Proteomes" id="UP000007519">
    <property type="component" value="Chromosome"/>
</dbReference>
<dbReference type="SFLD" id="SFLDS00029">
    <property type="entry name" value="Radical_SAM"/>
    <property type="match status" value="1"/>
</dbReference>
<name>H6KZF6_SAPGL</name>
<dbReference type="STRING" id="984262.SGRA_3004"/>
<accession>H6KZF6</accession>
<dbReference type="Pfam" id="PF04055">
    <property type="entry name" value="Radical_SAM"/>
    <property type="match status" value="1"/>
</dbReference>
<dbReference type="HOGENOM" id="CLU_009273_1_2_10"/>
<keyword evidence="4" id="KW-0479">Metal-binding</keyword>
<dbReference type="PANTHER" id="PTHR11228:SF7">
    <property type="entry name" value="PQQA PEPTIDE CYCLASE"/>
    <property type="match status" value="1"/>
</dbReference>
<dbReference type="GO" id="GO:0046872">
    <property type="term" value="F:metal ion binding"/>
    <property type="evidence" value="ECO:0007669"/>
    <property type="project" value="UniProtKB-KW"/>
</dbReference>
<proteinExistence type="predicted"/>
<dbReference type="RefSeq" id="WP_015693333.1">
    <property type="nucleotide sequence ID" value="NC_016940.1"/>
</dbReference>